<dbReference type="GO" id="GO:0016887">
    <property type="term" value="F:ATP hydrolysis activity"/>
    <property type="evidence" value="ECO:0007669"/>
    <property type="project" value="InterPro"/>
</dbReference>
<evidence type="ECO:0000256" key="3">
    <source>
        <dbReference type="ARBA" id="ARBA00022840"/>
    </source>
</evidence>
<dbReference type="Proteomes" id="UP000482209">
    <property type="component" value="Unassembled WGS sequence"/>
</dbReference>
<dbReference type="EMBL" id="VUMT01000011">
    <property type="protein sequence ID" value="MSS63955.1"/>
    <property type="molecule type" value="Genomic_DNA"/>
</dbReference>
<dbReference type="InterPro" id="IPR051782">
    <property type="entry name" value="ABC_Transporter_VariousFunc"/>
</dbReference>
<dbReference type="Gene3D" id="3.40.50.300">
    <property type="entry name" value="P-loop containing nucleotide triphosphate hydrolases"/>
    <property type="match status" value="1"/>
</dbReference>
<dbReference type="AlphaFoldDB" id="A0A6L5XYS4"/>
<protein>
    <submittedName>
        <fullName evidence="5">ABC transporter ATP-binding protein</fullName>
    </submittedName>
</protein>
<keyword evidence="6" id="KW-1185">Reference proteome</keyword>
<dbReference type="PROSITE" id="PS50893">
    <property type="entry name" value="ABC_TRANSPORTER_2"/>
    <property type="match status" value="1"/>
</dbReference>
<evidence type="ECO:0000256" key="2">
    <source>
        <dbReference type="ARBA" id="ARBA00022741"/>
    </source>
</evidence>
<evidence type="ECO:0000313" key="5">
    <source>
        <dbReference type="EMBL" id="MSS63955.1"/>
    </source>
</evidence>
<keyword evidence="3 5" id="KW-0067">ATP-binding</keyword>
<gene>
    <name evidence="5" type="ORF">FYJ58_08720</name>
</gene>
<keyword evidence="1" id="KW-0813">Transport</keyword>
<proteinExistence type="predicted"/>
<evidence type="ECO:0000259" key="4">
    <source>
        <dbReference type="PROSITE" id="PS50893"/>
    </source>
</evidence>
<evidence type="ECO:0000313" key="6">
    <source>
        <dbReference type="Proteomes" id="UP000482209"/>
    </source>
</evidence>
<keyword evidence="2" id="KW-0547">Nucleotide-binding</keyword>
<dbReference type="InterPro" id="IPR003439">
    <property type="entry name" value="ABC_transporter-like_ATP-bd"/>
</dbReference>
<dbReference type="CDD" id="cd03230">
    <property type="entry name" value="ABC_DR_subfamily_A"/>
    <property type="match status" value="1"/>
</dbReference>
<feature type="domain" description="ABC transporter" evidence="4">
    <location>
        <begin position="5"/>
        <end position="232"/>
    </location>
</feature>
<comment type="caution">
    <text evidence="5">The sequence shown here is derived from an EMBL/GenBank/DDBJ whole genome shotgun (WGS) entry which is preliminary data.</text>
</comment>
<dbReference type="SUPFAM" id="SSF52540">
    <property type="entry name" value="P-loop containing nucleoside triphosphate hydrolases"/>
    <property type="match status" value="1"/>
</dbReference>
<evidence type="ECO:0000256" key="1">
    <source>
        <dbReference type="ARBA" id="ARBA00022448"/>
    </source>
</evidence>
<dbReference type="InterPro" id="IPR027417">
    <property type="entry name" value="P-loop_NTPase"/>
</dbReference>
<reference evidence="5 6" key="1">
    <citation type="submission" date="2019-08" db="EMBL/GenBank/DDBJ databases">
        <title>In-depth cultivation of the pig gut microbiome towards novel bacterial diversity and tailored functional studies.</title>
        <authorList>
            <person name="Wylensek D."/>
            <person name="Hitch T.C.A."/>
            <person name="Clavel T."/>
        </authorList>
    </citation>
    <scope>NUCLEOTIDE SEQUENCE [LARGE SCALE GENOMIC DNA]</scope>
    <source>
        <strain evidence="5 6">WCA-693-APC-MOT-I</strain>
    </source>
</reference>
<dbReference type="GO" id="GO:0005524">
    <property type="term" value="F:ATP binding"/>
    <property type="evidence" value="ECO:0007669"/>
    <property type="project" value="UniProtKB-KW"/>
</dbReference>
<dbReference type="InterPro" id="IPR003593">
    <property type="entry name" value="AAA+_ATPase"/>
</dbReference>
<dbReference type="PANTHER" id="PTHR42939:SF3">
    <property type="entry name" value="ABC TRANSPORTER ATP-BINDING COMPONENT"/>
    <property type="match status" value="1"/>
</dbReference>
<dbReference type="Pfam" id="PF00005">
    <property type="entry name" value="ABC_tran"/>
    <property type="match status" value="1"/>
</dbReference>
<name>A0A6L5XYS4_9FIRM</name>
<organism evidence="5 6">
    <name type="scientific">Velocimicrobium porci</name>
    <dbReference type="NCBI Taxonomy" id="2606634"/>
    <lineage>
        <taxon>Bacteria</taxon>
        <taxon>Bacillati</taxon>
        <taxon>Bacillota</taxon>
        <taxon>Clostridia</taxon>
        <taxon>Lachnospirales</taxon>
        <taxon>Lachnospiraceae</taxon>
        <taxon>Velocimicrobium</taxon>
    </lineage>
</organism>
<sequence>MEYALEISNLVKNYSDFLLDNVNLKLPKGSIMGFIGENGAGKSTTIKAILNIIKKDSGEIRILGMNASDPENEIQIKQQVGVVFDENHFHDLLNAKGVNRFMNKIYPNWNQELFFQYIKKFQIPENKFIKEFSRGMKMKFNISVALAHEPKLLLLDEATSGLDPVVRNEILDVFLDFIQDEEHSILISSHITSDLERICDYITFVHEGKIILSKTKDELLENFHIFHCSKESLTELDSSIIRGIHENRFACDVLIELEPNMLEQYKNYIIDRVSLEDIMLYYGKEQLL</sequence>
<accession>A0A6L5XYS4</accession>
<dbReference type="PANTHER" id="PTHR42939">
    <property type="entry name" value="ABC TRANSPORTER ATP-BINDING PROTEIN ALBC-RELATED"/>
    <property type="match status" value="1"/>
</dbReference>
<dbReference type="SMART" id="SM00382">
    <property type="entry name" value="AAA"/>
    <property type="match status" value="1"/>
</dbReference>
<dbReference type="RefSeq" id="WP_154519359.1">
    <property type="nucleotide sequence ID" value="NZ_VUMT01000011.1"/>
</dbReference>